<feature type="transmembrane region" description="Helical" evidence="1">
    <location>
        <begin position="433"/>
        <end position="453"/>
    </location>
</feature>
<feature type="transmembrane region" description="Helical" evidence="1">
    <location>
        <begin position="372"/>
        <end position="394"/>
    </location>
</feature>
<sequence>MRRASWIGHPLTVLALVVLVVNDHLLKHTWPGVVTGKLSDVAGLILLPAVLDLVLRRPWLSIAVTGVGFTLVKASETGAWLASEAWSLAWGPSVILADPTDLLTLPALYVAWLASRHPVPVGRTVVVLLTPAAVLAITATSPELPYVPPMAFATEVRDGGIIVQLKSDERHVSRAYLTRDGVTWEEWTGAVRSTPTASSCAGDHCLRVVPGRLKVEESTGGGAWTTAWEVSPEVQDRLVRAYPPDEPEDIQPVESLSVSAIPGLVVVANGADGVAVRDAAGTWRRIGIKDYEISPAGTVPTDAPGRYDAALPQNALFIAVVVGLFVLGTGIRTIGFTVGVAVGWVAAWFWLAPRAQFHDIISGGYAPLYPDVGVLATALALPLAAFALMMFFAVMARPPLWILPVGLATAGLTWFVIIAPFEAWSAGWVPTHAQATVLAVVLSTVLGASAAWVTGRHSTPRPHSLGRPPGL</sequence>
<keyword evidence="3" id="KW-1185">Reference proteome</keyword>
<keyword evidence="1" id="KW-0812">Transmembrane</keyword>
<keyword evidence="1" id="KW-0472">Membrane</keyword>
<gene>
    <name evidence="2" type="ORF">GT755_17630</name>
</gene>
<organism evidence="2 3">
    <name type="scientific">Herbidospora solisilvae</name>
    <dbReference type="NCBI Taxonomy" id="2696284"/>
    <lineage>
        <taxon>Bacteria</taxon>
        <taxon>Bacillati</taxon>
        <taxon>Actinomycetota</taxon>
        <taxon>Actinomycetes</taxon>
        <taxon>Streptosporangiales</taxon>
        <taxon>Streptosporangiaceae</taxon>
        <taxon>Herbidospora</taxon>
    </lineage>
</organism>
<evidence type="ECO:0000313" key="3">
    <source>
        <dbReference type="Proteomes" id="UP000479526"/>
    </source>
</evidence>
<dbReference type="AlphaFoldDB" id="A0A7C9J9J9"/>
<evidence type="ECO:0000256" key="1">
    <source>
        <dbReference type="SAM" id="Phobius"/>
    </source>
</evidence>
<name>A0A7C9J9J9_9ACTN</name>
<proteinExistence type="predicted"/>
<dbReference type="EMBL" id="WXEW01000005">
    <property type="protein sequence ID" value="NAS23508.1"/>
    <property type="molecule type" value="Genomic_DNA"/>
</dbReference>
<evidence type="ECO:0000313" key="2">
    <source>
        <dbReference type="EMBL" id="NAS23508.1"/>
    </source>
</evidence>
<feature type="transmembrane region" description="Helical" evidence="1">
    <location>
        <begin position="334"/>
        <end position="352"/>
    </location>
</feature>
<reference evidence="2 3" key="1">
    <citation type="submission" date="2020-01" db="EMBL/GenBank/DDBJ databases">
        <title>Herbidospora sp. NEAU-GS84 nov., a novel actinomycete isolated from soil.</title>
        <authorList>
            <person name="Han L."/>
        </authorList>
    </citation>
    <scope>NUCLEOTIDE SEQUENCE [LARGE SCALE GENOMIC DNA]</scope>
    <source>
        <strain evidence="2 3">NEAU-GS84</strain>
    </source>
</reference>
<protein>
    <submittedName>
        <fullName evidence="2">Uncharacterized protein</fullName>
    </submittedName>
</protein>
<feature type="transmembrane region" description="Helical" evidence="1">
    <location>
        <begin position="401"/>
        <end position="421"/>
    </location>
</feature>
<comment type="caution">
    <text evidence="2">The sequence shown here is derived from an EMBL/GenBank/DDBJ whole genome shotgun (WGS) entry which is preliminary data.</text>
</comment>
<dbReference type="Proteomes" id="UP000479526">
    <property type="component" value="Unassembled WGS sequence"/>
</dbReference>
<dbReference type="RefSeq" id="WP_161480790.1">
    <property type="nucleotide sequence ID" value="NZ_WXEW01000005.1"/>
</dbReference>
<accession>A0A7C9J9J9</accession>
<feature type="transmembrane region" description="Helical" evidence="1">
    <location>
        <begin position="310"/>
        <end position="327"/>
    </location>
</feature>
<keyword evidence="1" id="KW-1133">Transmembrane helix</keyword>